<dbReference type="Gene3D" id="3.40.190.80">
    <property type="match status" value="1"/>
</dbReference>
<accession>A0A1H2YI95</accession>
<reference evidence="4" key="1">
    <citation type="submission" date="2016-10" db="EMBL/GenBank/DDBJ databases">
        <authorList>
            <person name="Varghese N."/>
            <person name="Submissions S."/>
        </authorList>
    </citation>
    <scope>NUCLEOTIDE SEQUENCE [LARGE SCALE GENOMIC DNA]</scope>
    <source>
        <strain evidence="4">DSM 29303</strain>
    </source>
</reference>
<dbReference type="Gene3D" id="3.30.540.10">
    <property type="entry name" value="Fructose-1,6-Bisphosphatase, subunit A, domain 1"/>
    <property type="match status" value="1"/>
</dbReference>
<organism evidence="3 4">
    <name type="scientific">Paracoccus sanguinis</name>
    <dbReference type="NCBI Taxonomy" id="1545044"/>
    <lineage>
        <taxon>Bacteria</taxon>
        <taxon>Pseudomonadati</taxon>
        <taxon>Pseudomonadota</taxon>
        <taxon>Alphaproteobacteria</taxon>
        <taxon>Rhodobacterales</taxon>
        <taxon>Paracoccaceae</taxon>
        <taxon>Paracoccus</taxon>
    </lineage>
</organism>
<proteinExistence type="inferred from homology"/>
<dbReference type="Pfam" id="PF00459">
    <property type="entry name" value="Inositol_P"/>
    <property type="match status" value="1"/>
</dbReference>
<dbReference type="GO" id="GO:0008934">
    <property type="term" value="F:inositol monophosphate 1-phosphatase activity"/>
    <property type="evidence" value="ECO:0007669"/>
    <property type="project" value="TreeGrafter"/>
</dbReference>
<evidence type="ECO:0000256" key="1">
    <source>
        <dbReference type="ARBA" id="ARBA00009759"/>
    </source>
</evidence>
<dbReference type="EMBL" id="FNNA01000002">
    <property type="protein sequence ID" value="SDX04528.1"/>
    <property type="molecule type" value="Genomic_DNA"/>
</dbReference>
<dbReference type="CDD" id="cd01638">
    <property type="entry name" value="CysQ"/>
    <property type="match status" value="1"/>
</dbReference>
<evidence type="ECO:0000256" key="2">
    <source>
        <dbReference type="PIRSR" id="PIRSR600760-2"/>
    </source>
</evidence>
<dbReference type="PRINTS" id="PR00377">
    <property type="entry name" value="IMPHPHTASES"/>
</dbReference>
<keyword evidence="2" id="KW-0460">Magnesium</keyword>
<protein>
    <submittedName>
        <fullName evidence="3">Myo-inositol-1(Or 4)-monophosphatase</fullName>
    </submittedName>
</protein>
<comment type="similarity">
    <text evidence="1">Belongs to the inositol monophosphatase superfamily.</text>
</comment>
<dbReference type="SUPFAM" id="SSF56655">
    <property type="entry name" value="Carbohydrate phosphatase"/>
    <property type="match status" value="1"/>
</dbReference>
<dbReference type="GO" id="GO:0007165">
    <property type="term" value="P:signal transduction"/>
    <property type="evidence" value="ECO:0007669"/>
    <property type="project" value="TreeGrafter"/>
</dbReference>
<comment type="cofactor">
    <cofactor evidence="2">
        <name>Mg(2+)</name>
        <dbReference type="ChEBI" id="CHEBI:18420"/>
    </cofactor>
</comment>
<feature type="binding site" evidence="2">
    <location>
        <position position="88"/>
    </location>
    <ligand>
        <name>Mg(2+)</name>
        <dbReference type="ChEBI" id="CHEBI:18420"/>
        <label>1</label>
        <note>catalytic</note>
    </ligand>
</feature>
<dbReference type="Proteomes" id="UP000182944">
    <property type="component" value="Unassembled WGS sequence"/>
</dbReference>
<feature type="binding site" evidence="2">
    <location>
        <position position="108"/>
    </location>
    <ligand>
        <name>Mg(2+)</name>
        <dbReference type="ChEBI" id="CHEBI:18420"/>
        <label>1</label>
        <note>catalytic</note>
    </ligand>
</feature>
<feature type="binding site" evidence="2">
    <location>
        <position position="109"/>
    </location>
    <ligand>
        <name>Mg(2+)</name>
        <dbReference type="ChEBI" id="CHEBI:18420"/>
        <label>1</label>
        <note>catalytic</note>
    </ligand>
</feature>
<dbReference type="STRING" id="1545044.SAMN05444276_102858"/>
<name>A0A1H2YI95_9RHOB</name>
<sequence>MPAPEPLRDDARRDTASDEADLTLTDLALIEAAAVEAGRIALDYWRGSFRSWDKDAGAGPVSEADLAVNTALETRLRSARPGYGWLSEESPDDPARLAAARTFIVDPIDGTRAFIDGQEGFSVCVAVVEDGRPVAGVVHLPARGATYAADLDRPATLNGAPIRPAARTSAEGATMLGARTVLDPQHWRGGRVPGLTRKFRSSLAWRLCLVAEGRFDAALSVRPVWDWDIAAASVIAAQAGCGVTDRQGRAFRFNGAVPQSDGLIVAGPALHGLLAEGLAPGADLRAAGQGR</sequence>
<dbReference type="PANTHER" id="PTHR20854">
    <property type="entry name" value="INOSITOL MONOPHOSPHATASE"/>
    <property type="match status" value="1"/>
</dbReference>
<dbReference type="AlphaFoldDB" id="A0A1H2YI95"/>
<feature type="binding site" evidence="2">
    <location>
        <position position="228"/>
    </location>
    <ligand>
        <name>Mg(2+)</name>
        <dbReference type="ChEBI" id="CHEBI:18420"/>
        <label>1</label>
        <note>catalytic</note>
    </ligand>
</feature>
<dbReference type="GO" id="GO:0046872">
    <property type="term" value="F:metal ion binding"/>
    <property type="evidence" value="ECO:0007669"/>
    <property type="project" value="UniProtKB-KW"/>
</dbReference>
<dbReference type="PANTHER" id="PTHR20854:SF4">
    <property type="entry name" value="INOSITOL-1-MONOPHOSPHATASE-RELATED"/>
    <property type="match status" value="1"/>
</dbReference>
<evidence type="ECO:0000313" key="4">
    <source>
        <dbReference type="Proteomes" id="UP000182944"/>
    </source>
</evidence>
<gene>
    <name evidence="3" type="ORF">SAMN05444276_102858</name>
</gene>
<keyword evidence="2" id="KW-0479">Metal-binding</keyword>
<dbReference type="GO" id="GO:0006020">
    <property type="term" value="P:inositol metabolic process"/>
    <property type="evidence" value="ECO:0007669"/>
    <property type="project" value="TreeGrafter"/>
</dbReference>
<keyword evidence="4" id="KW-1185">Reference proteome</keyword>
<feature type="binding site" evidence="2">
    <location>
        <position position="106"/>
    </location>
    <ligand>
        <name>Mg(2+)</name>
        <dbReference type="ChEBI" id="CHEBI:18420"/>
        <label>1</label>
        <note>catalytic</note>
    </ligand>
</feature>
<evidence type="ECO:0000313" key="3">
    <source>
        <dbReference type="EMBL" id="SDX04528.1"/>
    </source>
</evidence>
<dbReference type="InterPro" id="IPR000760">
    <property type="entry name" value="Inositol_monophosphatase-like"/>
</dbReference>